<feature type="chain" id="PRO_5037116539" evidence="1">
    <location>
        <begin position="23"/>
        <end position="190"/>
    </location>
</feature>
<dbReference type="InterPro" id="IPR005632">
    <property type="entry name" value="Chaperone_Skp"/>
</dbReference>
<keyword evidence="3" id="KW-1185">Reference proteome</keyword>
<evidence type="ECO:0000313" key="2">
    <source>
        <dbReference type="EMBL" id="MBD3663117.1"/>
    </source>
</evidence>
<evidence type="ECO:0000256" key="1">
    <source>
        <dbReference type="SAM" id="SignalP"/>
    </source>
</evidence>
<reference evidence="2" key="1">
    <citation type="submission" date="2020-08" db="EMBL/GenBank/DDBJ databases">
        <title>Sulfitobacter aestuariivivens sp. nov., isolated from a tidal flat.</title>
        <authorList>
            <person name="Park S."/>
            <person name="Yoon J.-H."/>
        </authorList>
    </citation>
    <scope>NUCLEOTIDE SEQUENCE</scope>
    <source>
        <strain evidence="2">TSTF-M16</strain>
    </source>
</reference>
<dbReference type="AlphaFoldDB" id="A0A927D4J9"/>
<accession>A0A927D4J9</accession>
<dbReference type="GO" id="GO:0051082">
    <property type="term" value="F:unfolded protein binding"/>
    <property type="evidence" value="ECO:0007669"/>
    <property type="project" value="InterPro"/>
</dbReference>
<name>A0A927D4J9_9RHOB</name>
<dbReference type="RefSeq" id="WP_191074101.1">
    <property type="nucleotide sequence ID" value="NZ_JACTAG010000001.1"/>
</dbReference>
<proteinExistence type="predicted"/>
<keyword evidence="1" id="KW-0732">Signal</keyword>
<organism evidence="2 3">
    <name type="scientific">Sulfitobacter aestuariivivens</name>
    <dbReference type="NCBI Taxonomy" id="2766981"/>
    <lineage>
        <taxon>Bacteria</taxon>
        <taxon>Pseudomonadati</taxon>
        <taxon>Pseudomonadota</taxon>
        <taxon>Alphaproteobacteria</taxon>
        <taxon>Rhodobacterales</taxon>
        <taxon>Roseobacteraceae</taxon>
        <taxon>Sulfitobacter</taxon>
    </lineage>
</organism>
<sequence length="190" mass="20785">MKGGRFLAVLALTLIGVAPAHAQQQPSVSQQLDLGLVVSEILTIDSDRLFLESAFGQRVLREAEARGQELAAENSQIQAELEAEEMALTEQRPTLSPEEFRDLADAFDTKVQETRAAQASKSRAISMDIERAREIFRNASAPVLEQLMRDAGAVIILERRSYYLSVSEIEITDVAIALLNETLGSGVDAD</sequence>
<dbReference type="Pfam" id="PF03938">
    <property type="entry name" value="OmpH"/>
    <property type="match status" value="1"/>
</dbReference>
<feature type="signal peptide" evidence="1">
    <location>
        <begin position="1"/>
        <end position="22"/>
    </location>
</feature>
<gene>
    <name evidence="2" type="ORF">H9Q16_04215</name>
</gene>
<dbReference type="SMART" id="SM00935">
    <property type="entry name" value="OmpH"/>
    <property type="match status" value="1"/>
</dbReference>
<evidence type="ECO:0000313" key="3">
    <source>
        <dbReference type="Proteomes" id="UP000635142"/>
    </source>
</evidence>
<comment type="caution">
    <text evidence="2">The sequence shown here is derived from an EMBL/GenBank/DDBJ whole genome shotgun (WGS) entry which is preliminary data.</text>
</comment>
<dbReference type="EMBL" id="JACTAG010000001">
    <property type="protein sequence ID" value="MBD3663117.1"/>
    <property type="molecule type" value="Genomic_DNA"/>
</dbReference>
<dbReference type="InterPro" id="IPR024930">
    <property type="entry name" value="Skp_dom_sf"/>
</dbReference>
<dbReference type="Proteomes" id="UP000635142">
    <property type="component" value="Unassembled WGS sequence"/>
</dbReference>
<protein>
    <submittedName>
        <fullName evidence="2">OmpH family outer membrane protein</fullName>
    </submittedName>
</protein>
<dbReference type="SUPFAM" id="SSF111384">
    <property type="entry name" value="OmpH-like"/>
    <property type="match status" value="1"/>
</dbReference>
<dbReference type="Gene3D" id="3.30.910.20">
    <property type="entry name" value="Skp domain"/>
    <property type="match status" value="1"/>
</dbReference>